<dbReference type="InParanoid" id="A0A6J1WYW2"/>
<keyword evidence="3" id="KW-0378">Hydrolase</keyword>
<proteinExistence type="inferred from homology"/>
<dbReference type="GeneID" id="113517749"/>
<dbReference type="GO" id="GO:0052689">
    <property type="term" value="F:carboxylic ester hydrolase activity"/>
    <property type="evidence" value="ECO:0007669"/>
    <property type="project" value="UniProtKB-KW"/>
</dbReference>
<name>A0A6J1WYW2_GALME</name>
<dbReference type="PANTHER" id="PTHR43142:SF1">
    <property type="entry name" value="CARBOXYLIC ESTER HYDROLASE"/>
    <property type="match status" value="1"/>
</dbReference>
<dbReference type="SUPFAM" id="SSF53474">
    <property type="entry name" value="alpha/beta-Hydrolases"/>
    <property type="match status" value="1"/>
</dbReference>
<dbReference type="KEGG" id="gmw:113517749"/>
<keyword evidence="4" id="KW-0325">Glycoprotein</keyword>
<evidence type="ECO:0000256" key="5">
    <source>
        <dbReference type="SAM" id="SignalP"/>
    </source>
</evidence>
<dbReference type="Pfam" id="PF00135">
    <property type="entry name" value="COesterase"/>
    <property type="match status" value="1"/>
</dbReference>
<feature type="chain" id="PRO_5045508127" evidence="5">
    <location>
        <begin position="17"/>
        <end position="548"/>
    </location>
</feature>
<dbReference type="Proteomes" id="UP001652740">
    <property type="component" value="Unplaced"/>
</dbReference>
<protein>
    <submittedName>
        <fullName evidence="8">Esterase FE4-like</fullName>
    </submittedName>
</protein>
<accession>A0A6J1WYW2</accession>
<dbReference type="InterPro" id="IPR029058">
    <property type="entry name" value="AB_hydrolase_fold"/>
</dbReference>
<dbReference type="InterPro" id="IPR002018">
    <property type="entry name" value="CarbesteraseB"/>
</dbReference>
<evidence type="ECO:0000313" key="7">
    <source>
        <dbReference type="Proteomes" id="UP001652740"/>
    </source>
</evidence>
<evidence type="ECO:0000256" key="1">
    <source>
        <dbReference type="ARBA" id="ARBA00005964"/>
    </source>
</evidence>
<sequence length="548" mass="62546">MFRFIIFCVLIINIRAEEHSRVVELDEGPVVGEKYWNGDYFEFYGVPYATAPSGRDKFKAPLPVEPRKTPLHASAKNIICQQVYYTGDEDEEIMLYGEEDCLKMNIMVPTVANENNLVPVLVYIHSGAFAGGNGNMMRTPYLSRHDVIIITFNYRIGAIGFACLGTEEIPGNAGLKDQVAALRWINKNIKKFGGDPTKVTVAGFSVGATMAELLALSKTTDGLIDKIILESGSALSPFAINRDPISTVKNVAISLGYKDNGNLRELNEFFLNAPVANITAKSLNFFLTNSTFGFAPCIENVFENNEPFLTESPLDILSKNSHDISVLTGFANMEGLSRVSKFEEWSEMMNKDFNPFLPADLVFKDNKLRDDFINEIKEYYFKNKEVSPDNLQGYVDYFSDSMFKYSILKSAKLHAAKSKRSVYLYEFSYIGGLNMRHNYADRILGASHRDQTAYILDFFSSTQRVDDMITRDRLTFMWTDFVKYEDPTAYESSLIDIKWLKYSNEQPNYLSVNDRLEMKRDLLANSYEFWNKVYEKHYWNPSSPEKRN</sequence>
<dbReference type="RefSeq" id="XP_026758295.2">
    <property type="nucleotide sequence ID" value="XM_026902494.2"/>
</dbReference>
<reference evidence="8" key="1">
    <citation type="submission" date="2025-08" db="UniProtKB">
        <authorList>
            <consortium name="RefSeq"/>
        </authorList>
    </citation>
    <scope>IDENTIFICATION</scope>
    <source>
        <tissue evidence="8">Whole larvae</tissue>
    </source>
</reference>
<keyword evidence="2" id="KW-0719">Serine esterase</keyword>
<evidence type="ECO:0000256" key="3">
    <source>
        <dbReference type="ARBA" id="ARBA00022801"/>
    </source>
</evidence>
<dbReference type="Gene3D" id="3.40.50.1820">
    <property type="entry name" value="alpha/beta hydrolase"/>
    <property type="match status" value="1"/>
</dbReference>
<evidence type="ECO:0000313" key="8">
    <source>
        <dbReference type="RefSeq" id="XP_026758295.2"/>
    </source>
</evidence>
<feature type="signal peptide" evidence="5">
    <location>
        <begin position="1"/>
        <end position="16"/>
    </location>
</feature>
<organism evidence="7 8">
    <name type="scientific">Galleria mellonella</name>
    <name type="common">Greater wax moth</name>
    <dbReference type="NCBI Taxonomy" id="7137"/>
    <lineage>
        <taxon>Eukaryota</taxon>
        <taxon>Metazoa</taxon>
        <taxon>Ecdysozoa</taxon>
        <taxon>Arthropoda</taxon>
        <taxon>Hexapoda</taxon>
        <taxon>Insecta</taxon>
        <taxon>Pterygota</taxon>
        <taxon>Neoptera</taxon>
        <taxon>Endopterygota</taxon>
        <taxon>Lepidoptera</taxon>
        <taxon>Glossata</taxon>
        <taxon>Ditrysia</taxon>
        <taxon>Pyraloidea</taxon>
        <taxon>Pyralidae</taxon>
        <taxon>Galleriinae</taxon>
        <taxon>Galleria</taxon>
    </lineage>
</organism>
<keyword evidence="5" id="KW-0732">Signal</keyword>
<comment type="similarity">
    <text evidence="1">Belongs to the type-B carboxylesterase/lipase family.</text>
</comment>
<dbReference type="AlphaFoldDB" id="A0A6J1WYW2"/>
<gene>
    <name evidence="8" type="primary">LOC113517749</name>
</gene>
<evidence type="ECO:0000256" key="2">
    <source>
        <dbReference type="ARBA" id="ARBA00022487"/>
    </source>
</evidence>
<keyword evidence="7" id="KW-1185">Reference proteome</keyword>
<dbReference type="PANTHER" id="PTHR43142">
    <property type="entry name" value="CARBOXYLIC ESTER HYDROLASE"/>
    <property type="match status" value="1"/>
</dbReference>
<feature type="domain" description="Carboxylesterase type B" evidence="6">
    <location>
        <begin position="20"/>
        <end position="530"/>
    </location>
</feature>
<evidence type="ECO:0000256" key="4">
    <source>
        <dbReference type="ARBA" id="ARBA00023180"/>
    </source>
</evidence>
<evidence type="ECO:0000259" key="6">
    <source>
        <dbReference type="Pfam" id="PF00135"/>
    </source>
</evidence>